<accession>A0AAV4NA21</accession>
<feature type="region of interest" description="Disordered" evidence="1">
    <location>
        <begin position="69"/>
        <end position="95"/>
    </location>
</feature>
<gene>
    <name evidence="2" type="ORF">CDAR_96301</name>
</gene>
<evidence type="ECO:0000313" key="3">
    <source>
        <dbReference type="Proteomes" id="UP001054837"/>
    </source>
</evidence>
<dbReference type="EMBL" id="BPLQ01001283">
    <property type="protein sequence ID" value="GIX80352.1"/>
    <property type="molecule type" value="Genomic_DNA"/>
</dbReference>
<protein>
    <submittedName>
        <fullName evidence="2">Uncharacterized protein</fullName>
    </submittedName>
</protein>
<evidence type="ECO:0000256" key="1">
    <source>
        <dbReference type="SAM" id="MobiDB-lite"/>
    </source>
</evidence>
<keyword evidence="3" id="KW-1185">Reference proteome</keyword>
<organism evidence="2 3">
    <name type="scientific">Caerostris darwini</name>
    <dbReference type="NCBI Taxonomy" id="1538125"/>
    <lineage>
        <taxon>Eukaryota</taxon>
        <taxon>Metazoa</taxon>
        <taxon>Ecdysozoa</taxon>
        <taxon>Arthropoda</taxon>
        <taxon>Chelicerata</taxon>
        <taxon>Arachnida</taxon>
        <taxon>Araneae</taxon>
        <taxon>Araneomorphae</taxon>
        <taxon>Entelegynae</taxon>
        <taxon>Araneoidea</taxon>
        <taxon>Araneidae</taxon>
        <taxon>Caerostris</taxon>
    </lineage>
</organism>
<feature type="compositionally biased region" description="Basic and acidic residues" evidence="1">
    <location>
        <begin position="74"/>
        <end position="95"/>
    </location>
</feature>
<comment type="caution">
    <text evidence="2">The sequence shown here is derived from an EMBL/GenBank/DDBJ whole genome shotgun (WGS) entry which is preliminary data.</text>
</comment>
<proteinExistence type="predicted"/>
<dbReference type="AlphaFoldDB" id="A0AAV4NA21"/>
<reference evidence="2 3" key="1">
    <citation type="submission" date="2021-06" db="EMBL/GenBank/DDBJ databases">
        <title>Caerostris darwini draft genome.</title>
        <authorList>
            <person name="Kono N."/>
            <person name="Arakawa K."/>
        </authorList>
    </citation>
    <scope>NUCLEOTIDE SEQUENCE [LARGE SCALE GENOMIC DNA]</scope>
</reference>
<name>A0AAV4NA21_9ARAC</name>
<evidence type="ECO:0000313" key="2">
    <source>
        <dbReference type="EMBL" id="GIX80352.1"/>
    </source>
</evidence>
<dbReference type="Proteomes" id="UP001054837">
    <property type="component" value="Unassembled WGS sequence"/>
</dbReference>
<sequence length="95" mass="10774">MGGKKRKAGQFLEVQSLSGLMLKFVKPPTPSSVEENIAALSQFESEIEVNEKRDSSHANEEQIREDIYEETEELKENDNFGDNHNDEENKSEDSA</sequence>